<evidence type="ECO:0000313" key="3">
    <source>
        <dbReference type="EMBL" id="MBV3387129.1"/>
    </source>
</evidence>
<proteinExistence type="predicted"/>
<accession>A0AA90VBR5</accession>
<reference evidence="6" key="1">
    <citation type="submission" date="2019-09" db="EMBL/GenBank/DDBJ databases">
        <title>Distinct polysaccharide growth profiles of human intestinal Prevotella copri isolates.</title>
        <authorList>
            <person name="Fehlner-Peach H."/>
            <person name="Magnabosco C."/>
            <person name="Raghavan V."/>
            <person name="Scher J.U."/>
            <person name="Tett A."/>
            <person name="Cox L.M."/>
            <person name="Gottsegen C."/>
            <person name="Watters A."/>
            <person name="Wiltshire- Gordon J.D."/>
            <person name="Segata N."/>
            <person name="Bonneau R."/>
            <person name="Littman D.R."/>
        </authorList>
    </citation>
    <scope>NUCLEOTIDE SEQUENCE [LARGE SCALE GENOMIC DNA]</scope>
    <source>
        <strain evidence="6">BU41712</strain>
    </source>
</reference>
<dbReference type="Proteomes" id="UP001196316">
    <property type="component" value="Unassembled WGS sequence"/>
</dbReference>
<dbReference type="Gene3D" id="2.160.20.110">
    <property type="match status" value="1"/>
</dbReference>
<dbReference type="RefSeq" id="WP_153091549.1">
    <property type="nucleotide sequence ID" value="NZ_CP152484.1"/>
</dbReference>
<feature type="region of interest" description="Disordered" evidence="1">
    <location>
        <begin position="939"/>
        <end position="962"/>
    </location>
</feature>
<evidence type="ECO:0000313" key="5">
    <source>
        <dbReference type="EMBL" id="MQN76569.1"/>
    </source>
</evidence>
<evidence type="ECO:0000313" key="6">
    <source>
        <dbReference type="Proteomes" id="UP000423156"/>
    </source>
</evidence>
<dbReference type="Proteomes" id="UP000423156">
    <property type="component" value="Unassembled WGS sequence"/>
</dbReference>
<dbReference type="InterPro" id="IPR026444">
    <property type="entry name" value="Secre_tail"/>
</dbReference>
<dbReference type="AlphaFoldDB" id="A0AA90VBR5"/>
<feature type="compositionally biased region" description="Polar residues" evidence="1">
    <location>
        <begin position="951"/>
        <end position="962"/>
    </location>
</feature>
<organism evidence="3 7">
    <name type="scientific">Segatella copri</name>
    <dbReference type="NCBI Taxonomy" id="165179"/>
    <lineage>
        <taxon>Bacteria</taxon>
        <taxon>Pseudomonadati</taxon>
        <taxon>Bacteroidota</taxon>
        <taxon>Bacteroidia</taxon>
        <taxon>Bacteroidales</taxon>
        <taxon>Prevotellaceae</taxon>
        <taxon>Segatella</taxon>
    </lineage>
</organism>
<feature type="signal peptide" evidence="2">
    <location>
        <begin position="1"/>
        <end position="22"/>
    </location>
</feature>
<dbReference type="NCBIfam" id="TIGR04183">
    <property type="entry name" value="Por_Secre_tail"/>
    <property type="match status" value="1"/>
</dbReference>
<dbReference type="Proteomes" id="UP001196765">
    <property type="component" value="Unassembled WGS sequence"/>
</dbReference>
<gene>
    <name evidence="5" type="ORF">F7D71_01535</name>
    <name evidence="4" type="ORF">KSW80_04005</name>
    <name evidence="3" type="ORF">KSW82_05160</name>
</gene>
<evidence type="ECO:0000256" key="1">
    <source>
        <dbReference type="SAM" id="MobiDB-lite"/>
    </source>
</evidence>
<name>A0AA90VBR5_9BACT</name>
<reference evidence="3" key="2">
    <citation type="submission" date="2021-06" db="EMBL/GenBank/DDBJ databases">
        <title>Collection of gut derived symbiotic bacterial strains cultured from healthy donors.</title>
        <authorList>
            <person name="Lin H."/>
            <person name="Littmann E."/>
            <person name="Pamer E.G."/>
        </authorList>
    </citation>
    <scope>NUCLEOTIDE SEQUENCE</scope>
    <source>
        <strain evidence="4">MSK.21.60</strain>
        <strain evidence="3">MSK.21.74</strain>
    </source>
</reference>
<dbReference type="EMBL" id="JAHOEI010000011">
    <property type="protein sequence ID" value="MBV3387129.1"/>
    <property type="molecule type" value="Genomic_DNA"/>
</dbReference>
<protein>
    <submittedName>
        <fullName evidence="3">T9SS type A sorting domain-containing protein</fullName>
    </submittedName>
</protein>
<reference evidence="5" key="3">
    <citation type="submission" date="2022-12" db="EMBL/GenBank/DDBJ databases">
        <title>Distinct polysaccharide growth profiles of human intestinal Prevotella copri isolates.</title>
        <authorList>
            <person name="Fehlner-Peach H."/>
            <person name="Magnabosco C."/>
            <person name="Raghavan V."/>
            <person name="Scher J.U."/>
            <person name="Tett A."/>
            <person name="Cox L.M."/>
            <person name="Gottsegen C."/>
            <person name="Watters A."/>
            <person name="Wiltshire- Gordon J.D."/>
            <person name="Segata N."/>
            <person name="Bonneau R."/>
            <person name="Littman D.R."/>
        </authorList>
    </citation>
    <scope>NUCLEOTIDE SEQUENCE</scope>
    <source>
        <strain evidence="5">BU41712</strain>
    </source>
</reference>
<dbReference type="EMBL" id="VZBZ01000008">
    <property type="protein sequence ID" value="MQN76569.1"/>
    <property type="molecule type" value="Genomic_DNA"/>
</dbReference>
<comment type="caution">
    <text evidence="3">The sequence shown here is derived from an EMBL/GenBank/DDBJ whole genome shotgun (WGS) entry which is preliminary data.</text>
</comment>
<evidence type="ECO:0000313" key="4">
    <source>
        <dbReference type="EMBL" id="MBV3407579.1"/>
    </source>
</evidence>
<evidence type="ECO:0000313" key="7">
    <source>
        <dbReference type="Proteomes" id="UP001196765"/>
    </source>
</evidence>
<sequence>MRILSTLCLSLLLGASGTAAMASSKASFAKKFKNVDIHRLVSVPGLVDCSNSAYQMRQAGFATVSNAPMRSSDTPANAASGQTYGWVTAPDASNWYFTQDITSRDSVYSEFYTAHFHESSKITLFDNNHKQVGSFSVKVPEGWKHVADITPYGPITKKLFDRDEKSNEILVEFHDAFNGANKYLTRAYDINTGEIKFEMEGTGLVFDASKGWNSYQRLIMTHESDEKYSIDVIAPPANGQTDWTVEHTFNFDIDNKITYLQGSCFNCMNVDGTPYYVLAEYDKPFTKTDAGDGSMDIKQEPDNFLVLRTFDKSFNKVDSVRVSINAPEGTPYRSAAFGLFGNNDLSKGYFSNNGKLNYVVGLYDYTPAMDGDLISYAVYDSENGKLKDICDKVTSNKRGLLNTIHGKSDQMWFLQTIGTSEGSGQQIQLVDVPSCEKVSVLPQSIDGNAISSNFDRYPTTANAQGYQYVIALSQAQSNEAGEVLAPIAWVNPDCTIDHVDRLNLGLKAENFTPLINSTSLNPYLFNTDDDMEYVYIAKKRRTDGSNKIDNVLEVSTLDGTVIKSWRGDDNYVFSQASFPVMDELGKRQMFVVFEDRANNKYDMNFYDLPFTKFEQGGTGTVEDPYLISTTGDFQQLALEPTKNYKMVADIDMSKAAQWWAPVKNFTGSLDGDGHTIYNLGVKTTEDHAGLFGTLDLNGIAKNLIFVNPTVEVTNTNQYAGVLAGETNYTYDGEGKATNVDSIFVYGAKISGDDQDFVAAGGLVGSANLGTNINNCSFQGEITLPNSENVGGIVGQTRSASSVNACYANVNAIAKTVLGGIVGIAGTPHDYCKFTNCEVRGQLTAENAVGGLVGYNYFNEISNVVSHADIVATKKSAWDGYAAGGIIGVMERNRMYGASGFAKNCVFDGSVKALQDGEEVNAPATVHQIAGKTVADEEYAEGETPEVEKRLSNNYSTNDAGSTDATSVEGAYKAAKEMGKDFFTGLQYAYGNKLAEPWKEDGSKIPTLYFNNIAKAFAVSSDDVTVGTTDEGTAVVKVSVYGMENADLESDLDVSTKSNNAIVTFGEAHGNTIDLVIKGKKQGIDVVTVKFGEFSATINVTIFKNFVSGIENVEDAEALVIKAADGQISAEGANAIWVYSVNGKLVGKTSGAAFSTSGLTSGLYIVKATDKAGHKATAKFVIK</sequence>
<keyword evidence="2" id="KW-0732">Signal</keyword>
<evidence type="ECO:0000256" key="2">
    <source>
        <dbReference type="SAM" id="SignalP"/>
    </source>
</evidence>
<dbReference type="EMBL" id="JAHOEP010000008">
    <property type="protein sequence ID" value="MBV3407579.1"/>
    <property type="molecule type" value="Genomic_DNA"/>
</dbReference>
<feature type="chain" id="PRO_5043278628" evidence="2">
    <location>
        <begin position="23"/>
        <end position="1182"/>
    </location>
</feature>